<organism evidence="2 3">
    <name type="scientific">Shewanella pneumatophori</name>
    <dbReference type="NCBI Taxonomy" id="314092"/>
    <lineage>
        <taxon>Bacteria</taxon>
        <taxon>Pseudomonadati</taxon>
        <taxon>Pseudomonadota</taxon>
        <taxon>Gammaproteobacteria</taxon>
        <taxon>Alteromonadales</taxon>
        <taxon>Shewanellaceae</taxon>
        <taxon>Shewanella</taxon>
    </lineage>
</organism>
<comment type="caution">
    <text evidence="2">The sequence shown here is derived from an EMBL/GenBank/DDBJ whole genome shotgun (WGS) entry which is preliminary data.</text>
</comment>
<dbReference type="SUPFAM" id="SSF56349">
    <property type="entry name" value="DNA breaking-rejoining enzymes"/>
    <property type="match status" value="1"/>
</dbReference>
<keyword evidence="1" id="KW-0233">DNA recombination</keyword>
<sequence>MLDYSTLQRYHDDQGLAIEARSEIDWVCLQIEQHASQRQLSEVHLKHINQAINDIPTGRQRRLKRARDQVLQYLYDVCDWSLPQKQETRCQDSALKWMHEIQVFNDNAGTLLRGYQQQRQLFIAERQSKLKSNAKNNTRNKTRNKNNSEVKSELAWLLTVLCIEVAPLPLSYWQAVLSSTDPIEFFEGQYTLKVPHPTPIAAFASNTQPSFTRLPLPLFAYRLLQQYLLQQSLLQQSLQQQCTLQQAQAPTTNALLQALNHALSAQPYYLTPRSAAQWQRTFQSLWHHHYQVPAELLRDISDPQRHVATLAYTYNPTLPVSVKNSLYQPIVFSQLEKQGGITSKSSKPHWPHRDLIKYYRRKSNTSSSAVMPLVPNWTQDNVLPKLLFHFCESLFIEGGIKRDNLPADTVDRYSNFYKNLAPLSYQAACEPDKLVEWAQQAFAMLESKDSQAWHFYQFLRSVAQQPLTDHLNLSQFEKPSLPARIDPFRLSVSQLHQVIEHLLSSNNGNALQRLFASVAALLGFYGALRRGEVLRLRVGDIRQFGNQNNRFQLTITRTTEGQTKSRQTRHVYIVMPEVAAKLIRIVIKMHAESDNAQPLLALCGESIASRASHYLYPVTQVLKGLFGQQVRFHHLRHSGVELTYLQGLHLAYEREDNHLASLLDDNAMQTMLTKQSCLARFSFWLEGRDFSEINDSLLFDVISAQFGHAHYATTRRHYLHGLERIIPLFKPHKRNYSRDELRYLLDIPTGSNDISRVLTELSPEYAALPEQAKKYHQPSFSEAQLLKRMVPKQVVSKHKQQWCDDEWFKRWSEHIPKQWHSRQTFYLMNTQAIRMLTTGELTMKALSQAWLQLGQHQRLVLDKKQRTAIKHLGGARVIEAKASKISAKQDEPSQLDMVFNCPCNQRTLKAFQSLCHQGAMKSFDATLTLVQNRKSLNSNKLALIKSRFARKQDKVQHNVIPVGDTRLNITLHTPFSTAIFKHPLAQYFDDLSTITA</sequence>
<dbReference type="InterPro" id="IPR013762">
    <property type="entry name" value="Integrase-like_cat_sf"/>
</dbReference>
<dbReference type="InterPro" id="IPR011010">
    <property type="entry name" value="DNA_brk_join_enz"/>
</dbReference>
<evidence type="ECO:0000256" key="1">
    <source>
        <dbReference type="ARBA" id="ARBA00023172"/>
    </source>
</evidence>
<dbReference type="GO" id="GO:0003677">
    <property type="term" value="F:DNA binding"/>
    <property type="evidence" value="ECO:0007669"/>
    <property type="project" value="InterPro"/>
</dbReference>
<gene>
    <name evidence="2" type="ORF">L2740_13540</name>
</gene>
<dbReference type="Proteomes" id="UP001139293">
    <property type="component" value="Unassembled WGS sequence"/>
</dbReference>
<dbReference type="RefSeq" id="WP_248950690.1">
    <property type="nucleotide sequence ID" value="NZ_JAKILB010000008.1"/>
</dbReference>
<evidence type="ECO:0000313" key="3">
    <source>
        <dbReference type="Proteomes" id="UP001139293"/>
    </source>
</evidence>
<reference evidence="2" key="1">
    <citation type="submission" date="2022-01" db="EMBL/GenBank/DDBJ databases">
        <title>Whole genome-based taxonomy of the Shewanellaceae.</title>
        <authorList>
            <person name="Martin-Rodriguez A.J."/>
        </authorList>
    </citation>
    <scope>NUCLEOTIDE SEQUENCE</scope>
    <source>
        <strain evidence="2">KCTC 23973</strain>
    </source>
</reference>
<protein>
    <submittedName>
        <fullName evidence="2">Uncharacterized protein</fullName>
    </submittedName>
</protein>
<dbReference type="Gene3D" id="1.10.443.10">
    <property type="entry name" value="Intergrase catalytic core"/>
    <property type="match status" value="1"/>
</dbReference>
<dbReference type="GO" id="GO:0015074">
    <property type="term" value="P:DNA integration"/>
    <property type="evidence" value="ECO:0007669"/>
    <property type="project" value="InterPro"/>
</dbReference>
<dbReference type="GO" id="GO:0006310">
    <property type="term" value="P:DNA recombination"/>
    <property type="evidence" value="ECO:0007669"/>
    <property type="project" value="UniProtKB-KW"/>
</dbReference>
<proteinExistence type="predicted"/>
<keyword evidence="3" id="KW-1185">Reference proteome</keyword>
<accession>A0A9X1ZPG5</accession>
<dbReference type="EMBL" id="JAKILB010000008">
    <property type="protein sequence ID" value="MCL1139566.1"/>
    <property type="molecule type" value="Genomic_DNA"/>
</dbReference>
<dbReference type="AlphaFoldDB" id="A0A9X1ZPG5"/>
<name>A0A9X1ZPG5_9GAMM</name>
<evidence type="ECO:0000313" key="2">
    <source>
        <dbReference type="EMBL" id="MCL1139566.1"/>
    </source>
</evidence>